<organism evidence="2 3">
    <name type="scientific">Halobaculum marinum</name>
    <dbReference type="NCBI Taxonomy" id="3031996"/>
    <lineage>
        <taxon>Archaea</taxon>
        <taxon>Methanobacteriati</taxon>
        <taxon>Methanobacteriota</taxon>
        <taxon>Stenosarchaea group</taxon>
        <taxon>Halobacteria</taxon>
        <taxon>Halobacteriales</taxon>
        <taxon>Haloferacaceae</taxon>
        <taxon>Halobaculum</taxon>
    </lineage>
</organism>
<feature type="region of interest" description="Disordered" evidence="1">
    <location>
        <begin position="1"/>
        <end position="73"/>
    </location>
</feature>
<reference evidence="2 3" key="1">
    <citation type="journal article" date="2019" name="Int. J. Syst. Evol. Microbiol.">
        <title>The Global Catalogue of Microorganisms (GCM) 10K type strain sequencing project: providing services to taxonomists for standard genome sequencing and annotation.</title>
        <authorList>
            <consortium name="The Broad Institute Genomics Platform"/>
            <consortium name="The Broad Institute Genome Sequencing Center for Infectious Disease"/>
            <person name="Wu L."/>
            <person name="Ma J."/>
        </authorList>
    </citation>
    <scope>NUCLEOTIDE SEQUENCE [LARGE SCALE GENOMIC DNA]</scope>
    <source>
        <strain evidence="2 3">DT55</strain>
    </source>
</reference>
<protein>
    <submittedName>
        <fullName evidence="2">Uncharacterized protein</fullName>
    </submittedName>
</protein>
<comment type="caution">
    <text evidence="2">The sequence shown here is derived from an EMBL/GenBank/DDBJ whole genome shotgun (WGS) entry which is preliminary data.</text>
</comment>
<dbReference type="RefSeq" id="WP_276237581.1">
    <property type="nucleotide sequence ID" value="NZ_CP119989.1"/>
</dbReference>
<dbReference type="EMBL" id="JBHTAG010000003">
    <property type="protein sequence ID" value="MFC7097925.1"/>
    <property type="molecule type" value="Genomic_DNA"/>
</dbReference>
<evidence type="ECO:0000256" key="1">
    <source>
        <dbReference type="SAM" id="MobiDB-lite"/>
    </source>
</evidence>
<name>A0ABD5WWJ9_9EURY</name>
<dbReference type="AlphaFoldDB" id="A0ABD5WWJ9"/>
<feature type="compositionally biased region" description="Low complexity" evidence="1">
    <location>
        <begin position="34"/>
        <end position="50"/>
    </location>
</feature>
<keyword evidence="3" id="KW-1185">Reference proteome</keyword>
<proteinExistence type="predicted"/>
<dbReference type="Proteomes" id="UP001596388">
    <property type="component" value="Unassembled WGS sequence"/>
</dbReference>
<accession>A0ABD5WWJ9</accession>
<sequence>MSRRATPRPDTTPTRTPFTRPGQETDAPLVPDLGTRPGRTDTTTDPTTDTTSDRAERRRRRDPFELALMEDSE</sequence>
<dbReference type="GeneID" id="79271159"/>
<gene>
    <name evidence="2" type="ORF">ACFQKD_11475</name>
</gene>
<evidence type="ECO:0000313" key="3">
    <source>
        <dbReference type="Proteomes" id="UP001596388"/>
    </source>
</evidence>
<evidence type="ECO:0000313" key="2">
    <source>
        <dbReference type="EMBL" id="MFC7097925.1"/>
    </source>
</evidence>
<feature type="compositionally biased region" description="Low complexity" evidence="1">
    <location>
        <begin position="8"/>
        <end position="21"/>
    </location>
</feature>